<keyword evidence="3" id="KW-1185">Reference proteome</keyword>
<gene>
    <name evidence="2" type="ORF">GCM10009554_10870</name>
</gene>
<dbReference type="SUPFAM" id="SSF55681">
    <property type="entry name" value="Class II aaRS and biotin synthetases"/>
    <property type="match status" value="1"/>
</dbReference>
<evidence type="ECO:0000259" key="1">
    <source>
        <dbReference type="PROSITE" id="PS51733"/>
    </source>
</evidence>
<sequence length="244" mass="26240">MRLSSGALPGGDEAMELAVAHALVRQASTGDLTEALRIYRPTAPVVVFGRRDTRLPGFAAAVRSARAAGFEPLVRAVGGRPVAYTPQALVIDHVKHEPLAPDGLETRFQHFGDLYAELLRDSGIDARVGAVPGEYCPGAHSVNARGTVKLIGTGQRVIRNAWLFSTLIILGDDAQLRPLLTDIYRHLDLPFDAASVGSLTSERPDLDTTTFEQHITTAYGVQEPTELDDTTIELAKALAADHRA</sequence>
<organism evidence="2 3">
    <name type="scientific">Kribbella koreensis</name>
    <dbReference type="NCBI Taxonomy" id="57909"/>
    <lineage>
        <taxon>Bacteria</taxon>
        <taxon>Bacillati</taxon>
        <taxon>Actinomycetota</taxon>
        <taxon>Actinomycetes</taxon>
        <taxon>Propionibacteriales</taxon>
        <taxon>Kribbellaceae</taxon>
        <taxon>Kribbella</taxon>
    </lineage>
</organism>
<name>A0ABN1PJ12_9ACTN</name>
<dbReference type="Proteomes" id="UP001500542">
    <property type="component" value="Unassembled WGS sequence"/>
</dbReference>
<proteinExistence type="predicted"/>
<accession>A0ABN1PJ12</accession>
<comment type="caution">
    <text evidence="2">The sequence shown here is derived from an EMBL/GenBank/DDBJ whole genome shotgun (WGS) entry which is preliminary data.</text>
</comment>
<dbReference type="Gene3D" id="3.30.930.10">
    <property type="entry name" value="Bira Bifunctional Protein, Domain 2"/>
    <property type="match status" value="1"/>
</dbReference>
<reference evidence="2 3" key="1">
    <citation type="journal article" date="2019" name="Int. J. Syst. Evol. Microbiol.">
        <title>The Global Catalogue of Microorganisms (GCM) 10K type strain sequencing project: providing services to taxonomists for standard genome sequencing and annotation.</title>
        <authorList>
            <consortium name="The Broad Institute Genomics Platform"/>
            <consortium name="The Broad Institute Genome Sequencing Center for Infectious Disease"/>
            <person name="Wu L."/>
            <person name="Ma J."/>
        </authorList>
    </citation>
    <scope>NUCLEOTIDE SEQUENCE [LARGE SCALE GENOMIC DNA]</scope>
    <source>
        <strain evidence="2 3">JCM 10977</strain>
    </source>
</reference>
<protein>
    <recommendedName>
        <fullName evidence="1">BPL/LPL catalytic domain-containing protein</fullName>
    </recommendedName>
</protein>
<dbReference type="InterPro" id="IPR045864">
    <property type="entry name" value="aa-tRNA-synth_II/BPL/LPL"/>
</dbReference>
<evidence type="ECO:0000313" key="3">
    <source>
        <dbReference type="Proteomes" id="UP001500542"/>
    </source>
</evidence>
<feature type="domain" description="BPL/LPL catalytic" evidence="1">
    <location>
        <begin position="30"/>
        <end position="227"/>
    </location>
</feature>
<dbReference type="InterPro" id="IPR004143">
    <property type="entry name" value="BPL_LPL_catalytic"/>
</dbReference>
<dbReference type="RefSeq" id="WP_343965409.1">
    <property type="nucleotide sequence ID" value="NZ_BAAAHK010000003.1"/>
</dbReference>
<dbReference type="Pfam" id="PF21948">
    <property type="entry name" value="LplA-B_cat"/>
    <property type="match status" value="1"/>
</dbReference>
<evidence type="ECO:0000313" key="2">
    <source>
        <dbReference type="EMBL" id="GAA0928914.1"/>
    </source>
</evidence>
<dbReference type="PROSITE" id="PS51733">
    <property type="entry name" value="BPL_LPL_CATALYTIC"/>
    <property type="match status" value="1"/>
</dbReference>
<dbReference type="EMBL" id="BAAAHK010000003">
    <property type="protein sequence ID" value="GAA0928914.1"/>
    <property type="molecule type" value="Genomic_DNA"/>
</dbReference>